<dbReference type="Gene3D" id="3.10.100.10">
    <property type="entry name" value="Mannose-Binding Protein A, subunit A"/>
    <property type="match status" value="1"/>
</dbReference>
<dbReference type="KEGG" id="abac:LuPra_01997"/>
<keyword evidence="1" id="KW-0732">Signal</keyword>
<organism evidence="2 3">
    <name type="scientific">Luteitalea pratensis</name>
    <dbReference type="NCBI Taxonomy" id="1855912"/>
    <lineage>
        <taxon>Bacteria</taxon>
        <taxon>Pseudomonadati</taxon>
        <taxon>Acidobacteriota</taxon>
        <taxon>Vicinamibacteria</taxon>
        <taxon>Vicinamibacterales</taxon>
        <taxon>Vicinamibacteraceae</taxon>
        <taxon>Luteitalea</taxon>
    </lineage>
</organism>
<accession>A0A143PJM5</accession>
<dbReference type="Proteomes" id="UP000076079">
    <property type="component" value="Chromosome"/>
</dbReference>
<keyword evidence="3" id="KW-1185">Reference proteome</keyword>
<evidence type="ECO:0000313" key="2">
    <source>
        <dbReference type="EMBL" id="AMY08792.1"/>
    </source>
</evidence>
<reference evidence="2 3" key="1">
    <citation type="journal article" date="2016" name="Genome Announc.">
        <title>First Complete Genome Sequence of a Subdivision 6 Acidobacterium Strain.</title>
        <authorList>
            <person name="Huang S."/>
            <person name="Vieira S."/>
            <person name="Bunk B."/>
            <person name="Riedel T."/>
            <person name="Sproer C."/>
            <person name="Overmann J."/>
        </authorList>
    </citation>
    <scope>NUCLEOTIDE SEQUENCE [LARGE SCALE GENOMIC DNA]</scope>
    <source>
        <strain evidence="3">DSM 100886 HEG_-6_39</strain>
    </source>
</reference>
<protein>
    <recommendedName>
        <fullName evidence="4">Lectin</fullName>
    </recommendedName>
</protein>
<sequence precursor="true">MRRLIPTLTVAAIATAGSILVHAQASPQMSFFITSVGSGKGADLGGLAGADAHCQALAKAVGAGGKQWRAYLSAASMDGKPSINAKDRIGKGPWYNAKGEVVAKDLADLHGEAPLWTKQTALNEKGMVVNGRGDTPNTHDILTGSKQDGTVTEGEANMATCSNWAASTDGAGSATVGHFDRTGGGTAPTSLNAAHPSKGCSQANLVGTGGAGLFYCFAAK</sequence>
<gene>
    <name evidence="2" type="ORF">LuPra_01997</name>
</gene>
<feature type="signal peptide" evidence="1">
    <location>
        <begin position="1"/>
        <end position="23"/>
    </location>
</feature>
<dbReference type="SUPFAM" id="SSF56436">
    <property type="entry name" value="C-type lectin-like"/>
    <property type="match status" value="1"/>
</dbReference>
<evidence type="ECO:0000256" key="1">
    <source>
        <dbReference type="SAM" id="SignalP"/>
    </source>
</evidence>
<name>A0A143PJM5_LUTPR</name>
<evidence type="ECO:0000313" key="3">
    <source>
        <dbReference type="Proteomes" id="UP000076079"/>
    </source>
</evidence>
<feature type="chain" id="PRO_5007511470" description="Lectin" evidence="1">
    <location>
        <begin position="24"/>
        <end position="220"/>
    </location>
</feature>
<dbReference type="InterPro" id="IPR016187">
    <property type="entry name" value="CTDL_fold"/>
</dbReference>
<dbReference type="AlphaFoldDB" id="A0A143PJM5"/>
<dbReference type="EMBL" id="CP015136">
    <property type="protein sequence ID" value="AMY08792.1"/>
    <property type="molecule type" value="Genomic_DNA"/>
</dbReference>
<dbReference type="STRING" id="1855912.LuPra_01997"/>
<reference evidence="3" key="2">
    <citation type="submission" date="2016-04" db="EMBL/GenBank/DDBJ databases">
        <title>First Complete Genome Sequence of a Subdivision 6 Acidobacterium.</title>
        <authorList>
            <person name="Huang S."/>
            <person name="Vieira S."/>
            <person name="Bunk B."/>
            <person name="Riedel T."/>
            <person name="Sproeer C."/>
            <person name="Overmann J."/>
        </authorList>
    </citation>
    <scope>NUCLEOTIDE SEQUENCE [LARGE SCALE GENOMIC DNA]</scope>
    <source>
        <strain evidence="3">DSM 100886 HEG_-6_39</strain>
    </source>
</reference>
<dbReference type="PATRIC" id="fig|1813736.3.peg.2097"/>
<dbReference type="RefSeq" id="WP_110170601.1">
    <property type="nucleotide sequence ID" value="NZ_CP015136.1"/>
</dbReference>
<evidence type="ECO:0008006" key="4">
    <source>
        <dbReference type="Google" id="ProtNLM"/>
    </source>
</evidence>
<proteinExistence type="predicted"/>
<dbReference type="OrthoDB" id="3078267at2"/>
<dbReference type="InterPro" id="IPR016186">
    <property type="entry name" value="C-type_lectin-like/link_sf"/>
</dbReference>